<keyword evidence="2" id="KW-0547">Nucleotide-binding</keyword>
<protein>
    <submittedName>
        <fullName evidence="5">NitT/TauT family transport system ATP-binding protein</fullName>
    </submittedName>
</protein>
<evidence type="ECO:0000256" key="2">
    <source>
        <dbReference type="ARBA" id="ARBA00022741"/>
    </source>
</evidence>
<proteinExistence type="predicted"/>
<evidence type="ECO:0000313" key="5">
    <source>
        <dbReference type="EMBL" id="MBB6481259.1"/>
    </source>
</evidence>
<dbReference type="PANTHER" id="PTHR42788">
    <property type="entry name" value="TAURINE IMPORT ATP-BINDING PROTEIN-RELATED"/>
    <property type="match status" value="1"/>
</dbReference>
<dbReference type="PANTHER" id="PTHR42788:SF13">
    <property type="entry name" value="ALIPHATIC SULFONATES IMPORT ATP-BINDING PROTEIN SSUB"/>
    <property type="match status" value="1"/>
</dbReference>
<dbReference type="SUPFAM" id="SSF52540">
    <property type="entry name" value="P-loop containing nucleoside triphosphate hydrolases"/>
    <property type="match status" value="1"/>
</dbReference>
<dbReference type="AlphaFoldDB" id="A0A841REJ4"/>
<feature type="domain" description="ABC transporter" evidence="4">
    <location>
        <begin position="2"/>
        <end position="226"/>
    </location>
</feature>
<dbReference type="InterPro" id="IPR003593">
    <property type="entry name" value="AAA+_ATPase"/>
</dbReference>
<dbReference type="GO" id="GO:0016887">
    <property type="term" value="F:ATP hydrolysis activity"/>
    <property type="evidence" value="ECO:0007669"/>
    <property type="project" value="InterPro"/>
</dbReference>
<dbReference type="InterPro" id="IPR003439">
    <property type="entry name" value="ABC_transporter-like_ATP-bd"/>
</dbReference>
<dbReference type="RefSeq" id="WP_184747513.1">
    <property type="nucleotide sequence ID" value="NZ_JACHGJ010000006.1"/>
</dbReference>
<dbReference type="CDD" id="cd03293">
    <property type="entry name" value="ABC_NrtD_SsuB_transporters"/>
    <property type="match status" value="1"/>
</dbReference>
<dbReference type="Proteomes" id="UP000587760">
    <property type="component" value="Unassembled WGS sequence"/>
</dbReference>
<keyword evidence="1" id="KW-0813">Transport</keyword>
<organism evidence="5 6">
    <name type="scientific">Spirochaeta isovalerica</name>
    <dbReference type="NCBI Taxonomy" id="150"/>
    <lineage>
        <taxon>Bacteria</taxon>
        <taxon>Pseudomonadati</taxon>
        <taxon>Spirochaetota</taxon>
        <taxon>Spirochaetia</taxon>
        <taxon>Spirochaetales</taxon>
        <taxon>Spirochaetaceae</taxon>
        <taxon>Spirochaeta</taxon>
    </lineage>
</organism>
<sequence length="245" mass="28167">MISIENISREYRSKEGQVRALSHINLHVAEGDFISLIGPSGCGKSTLINMIAGFIQPTEGTIRLNGKPIRKPGPDRGVVFQENSLFPWMTVEENMKLALRNSRKAVDYYLDIVGLKGFHKAYPHELSGGMKQKVSIARTLALSPDVILMDEPFSSLDEQTRIQLDYELKEIWEREKKTIIFVTHSIEEAIYLSTKVVLMTKRPGRIQREWELDRGKRWNFYSPDMLSLRKEMKNSMDLCCKDCKL</sequence>
<dbReference type="Pfam" id="PF00005">
    <property type="entry name" value="ABC_tran"/>
    <property type="match status" value="1"/>
</dbReference>
<dbReference type="PROSITE" id="PS50893">
    <property type="entry name" value="ABC_TRANSPORTER_2"/>
    <property type="match status" value="1"/>
</dbReference>
<reference evidence="5 6" key="1">
    <citation type="submission" date="2020-08" db="EMBL/GenBank/DDBJ databases">
        <title>Genomic Encyclopedia of Type Strains, Phase IV (KMG-IV): sequencing the most valuable type-strain genomes for metagenomic binning, comparative biology and taxonomic classification.</title>
        <authorList>
            <person name="Goeker M."/>
        </authorList>
    </citation>
    <scope>NUCLEOTIDE SEQUENCE [LARGE SCALE GENOMIC DNA]</scope>
    <source>
        <strain evidence="5 6">DSM 2461</strain>
    </source>
</reference>
<evidence type="ECO:0000256" key="3">
    <source>
        <dbReference type="ARBA" id="ARBA00022840"/>
    </source>
</evidence>
<gene>
    <name evidence="5" type="ORF">HNR50_002939</name>
</gene>
<dbReference type="GO" id="GO:0005524">
    <property type="term" value="F:ATP binding"/>
    <property type="evidence" value="ECO:0007669"/>
    <property type="project" value="UniProtKB-KW"/>
</dbReference>
<evidence type="ECO:0000259" key="4">
    <source>
        <dbReference type="PROSITE" id="PS50893"/>
    </source>
</evidence>
<evidence type="ECO:0000313" key="6">
    <source>
        <dbReference type="Proteomes" id="UP000587760"/>
    </source>
</evidence>
<dbReference type="Gene3D" id="3.40.50.300">
    <property type="entry name" value="P-loop containing nucleotide triphosphate hydrolases"/>
    <property type="match status" value="1"/>
</dbReference>
<dbReference type="InterPro" id="IPR050166">
    <property type="entry name" value="ABC_transporter_ATP-bind"/>
</dbReference>
<comment type="caution">
    <text evidence="5">The sequence shown here is derived from an EMBL/GenBank/DDBJ whole genome shotgun (WGS) entry which is preliminary data.</text>
</comment>
<dbReference type="InterPro" id="IPR027417">
    <property type="entry name" value="P-loop_NTPase"/>
</dbReference>
<dbReference type="SMART" id="SM00382">
    <property type="entry name" value="AAA"/>
    <property type="match status" value="1"/>
</dbReference>
<dbReference type="PROSITE" id="PS00211">
    <property type="entry name" value="ABC_TRANSPORTER_1"/>
    <property type="match status" value="1"/>
</dbReference>
<evidence type="ECO:0000256" key="1">
    <source>
        <dbReference type="ARBA" id="ARBA00022448"/>
    </source>
</evidence>
<accession>A0A841REJ4</accession>
<keyword evidence="3 5" id="KW-0067">ATP-binding</keyword>
<keyword evidence="6" id="KW-1185">Reference proteome</keyword>
<name>A0A841REJ4_9SPIO</name>
<dbReference type="InterPro" id="IPR017871">
    <property type="entry name" value="ABC_transporter-like_CS"/>
</dbReference>
<dbReference type="EMBL" id="JACHGJ010000006">
    <property type="protein sequence ID" value="MBB6481259.1"/>
    <property type="molecule type" value="Genomic_DNA"/>
</dbReference>